<dbReference type="GO" id="GO:0032259">
    <property type="term" value="P:methylation"/>
    <property type="evidence" value="ECO:0007669"/>
    <property type="project" value="UniProtKB-KW"/>
</dbReference>
<keyword evidence="11" id="KW-1185">Reference proteome</keyword>
<protein>
    <recommendedName>
        <fullName evidence="12">SET domain-containing protein</fullName>
    </recommendedName>
</protein>
<dbReference type="OrthoDB" id="308383at2759"/>
<dbReference type="PANTHER" id="PTHR46223">
    <property type="entry name" value="HISTONE-LYSINE N-METHYLTRANSFERASE SUV39H"/>
    <property type="match status" value="1"/>
</dbReference>
<keyword evidence="5" id="KW-0949">S-adenosyl-L-methionine</keyword>
<organism evidence="10 11">
    <name type="scientific">Rhodotorula diobovata</name>
    <dbReference type="NCBI Taxonomy" id="5288"/>
    <lineage>
        <taxon>Eukaryota</taxon>
        <taxon>Fungi</taxon>
        <taxon>Dikarya</taxon>
        <taxon>Basidiomycota</taxon>
        <taxon>Pucciniomycotina</taxon>
        <taxon>Microbotryomycetes</taxon>
        <taxon>Sporidiobolales</taxon>
        <taxon>Sporidiobolaceae</taxon>
        <taxon>Rhodotorula</taxon>
    </lineage>
</organism>
<evidence type="ECO:0000256" key="2">
    <source>
        <dbReference type="ARBA" id="ARBA00022454"/>
    </source>
</evidence>
<evidence type="ECO:0000256" key="4">
    <source>
        <dbReference type="ARBA" id="ARBA00022679"/>
    </source>
</evidence>
<evidence type="ECO:0000256" key="7">
    <source>
        <dbReference type="ARBA" id="ARBA00022833"/>
    </source>
</evidence>
<dbReference type="Proteomes" id="UP000311382">
    <property type="component" value="Unassembled WGS sequence"/>
</dbReference>
<gene>
    <name evidence="10" type="ORF">DMC30DRAFT_390753</name>
</gene>
<dbReference type="Gene3D" id="2.170.270.10">
    <property type="entry name" value="SET domain"/>
    <property type="match status" value="1"/>
</dbReference>
<dbReference type="PANTHER" id="PTHR46223:SF3">
    <property type="entry name" value="HISTONE-LYSINE N-METHYLTRANSFERASE SET-23"/>
    <property type="match status" value="1"/>
</dbReference>
<evidence type="ECO:0000256" key="5">
    <source>
        <dbReference type="ARBA" id="ARBA00022691"/>
    </source>
</evidence>
<reference evidence="10 11" key="1">
    <citation type="submission" date="2019-03" db="EMBL/GenBank/DDBJ databases">
        <title>Rhodosporidium diobovatum UCD-FST 08-225 genome sequencing, assembly, and annotation.</title>
        <authorList>
            <person name="Fakankun I.U."/>
            <person name="Fristensky B."/>
            <person name="Levin D.B."/>
        </authorList>
    </citation>
    <scope>NUCLEOTIDE SEQUENCE [LARGE SCALE GENOMIC DNA]</scope>
    <source>
        <strain evidence="10 11">UCD-FST 08-225</strain>
    </source>
</reference>
<dbReference type="PROSITE" id="PS50280">
    <property type="entry name" value="SET"/>
    <property type="match status" value="1"/>
</dbReference>
<evidence type="ECO:0000256" key="3">
    <source>
        <dbReference type="ARBA" id="ARBA00022603"/>
    </source>
</evidence>
<dbReference type="PROSITE" id="PS50868">
    <property type="entry name" value="POST_SET"/>
    <property type="match status" value="1"/>
</dbReference>
<dbReference type="GO" id="GO:0005694">
    <property type="term" value="C:chromosome"/>
    <property type="evidence" value="ECO:0007669"/>
    <property type="project" value="UniProtKB-SubCell"/>
</dbReference>
<evidence type="ECO:0000313" key="11">
    <source>
        <dbReference type="Proteomes" id="UP000311382"/>
    </source>
</evidence>
<feature type="domain" description="Post-SET" evidence="9">
    <location>
        <begin position="83"/>
        <end position="99"/>
    </location>
</feature>
<dbReference type="InterPro" id="IPR001214">
    <property type="entry name" value="SET_dom"/>
</dbReference>
<dbReference type="AlphaFoldDB" id="A0A5C5G1J0"/>
<feature type="domain" description="SET" evidence="8">
    <location>
        <begin position="1"/>
        <end position="53"/>
    </location>
</feature>
<dbReference type="EMBL" id="SOZI01000017">
    <property type="protein sequence ID" value="TNY22990.1"/>
    <property type="molecule type" value="Genomic_DNA"/>
</dbReference>
<keyword evidence="3" id="KW-0489">Methyltransferase</keyword>
<dbReference type="STRING" id="5288.A0A5C5G1J0"/>
<name>A0A5C5G1J0_9BASI</name>
<evidence type="ECO:0000256" key="6">
    <source>
        <dbReference type="ARBA" id="ARBA00022723"/>
    </source>
</evidence>
<comment type="subcellular location">
    <subcellularLocation>
        <location evidence="1">Chromosome</location>
    </subcellularLocation>
</comment>
<dbReference type="GO" id="GO:0008168">
    <property type="term" value="F:methyltransferase activity"/>
    <property type="evidence" value="ECO:0007669"/>
    <property type="project" value="UniProtKB-KW"/>
</dbReference>
<evidence type="ECO:0008006" key="12">
    <source>
        <dbReference type="Google" id="ProtNLM"/>
    </source>
</evidence>
<proteinExistence type="predicted"/>
<dbReference type="InterPro" id="IPR003616">
    <property type="entry name" value="Post-SET_dom"/>
</dbReference>
<evidence type="ECO:0000256" key="1">
    <source>
        <dbReference type="ARBA" id="ARBA00004286"/>
    </source>
</evidence>
<dbReference type="InterPro" id="IPR046341">
    <property type="entry name" value="SET_dom_sf"/>
</dbReference>
<evidence type="ECO:0000313" key="10">
    <source>
        <dbReference type="EMBL" id="TNY22990.1"/>
    </source>
</evidence>
<accession>A0A5C5G1J0</accession>
<keyword evidence="7" id="KW-0862">Zinc</keyword>
<dbReference type="SUPFAM" id="SSF82199">
    <property type="entry name" value="SET domain"/>
    <property type="match status" value="1"/>
</dbReference>
<evidence type="ECO:0000259" key="9">
    <source>
        <dbReference type="PROSITE" id="PS50868"/>
    </source>
</evidence>
<comment type="caution">
    <text evidence="10">The sequence shown here is derived from an EMBL/GenBank/DDBJ whole genome shotgun (WGS) entry which is preliminary data.</text>
</comment>
<dbReference type="InterPro" id="IPR050973">
    <property type="entry name" value="H3K9_Histone-Lys_N-MTase"/>
</dbReference>
<keyword evidence="6" id="KW-0479">Metal-binding</keyword>
<dbReference type="GO" id="GO:0046872">
    <property type="term" value="F:metal ion binding"/>
    <property type="evidence" value="ECO:0007669"/>
    <property type="project" value="UniProtKB-KW"/>
</dbReference>
<evidence type="ECO:0000259" key="8">
    <source>
        <dbReference type="PROSITE" id="PS50280"/>
    </source>
</evidence>
<keyword evidence="2" id="KW-0158">Chromosome</keyword>
<dbReference type="Pfam" id="PF00856">
    <property type="entry name" value="SET"/>
    <property type="match status" value="1"/>
</dbReference>
<sequence length="117" mass="13248">MGNWTRFANHVCQGFNVVPRPVYVDEGDVSRPLWVYFALRDIHPGEEITISYSSEHDPVPRDFGYSVQEWKDAANKARAEAPRGHRCYCGKALCRGTMFNAPPGEAFWEKSDGRRGG</sequence>
<keyword evidence="4" id="KW-0808">Transferase</keyword>